<dbReference type="Pfam" id="PF13649">
    <property type="entry name" value="Methyltransf_25"/>
    <property type="match status" value="1"/>
</dbReference>
<comment type="caution">
    <text evidence="2">The sequence shown here is derived from an EMBL/GenBank/DDBJ whole genome shotgun (WGS) entry which is preliminary data.</text>
</comment>
<evidence type="ECO:0000313" key="2">
    <source>
        <dbReference type="EMBL" id="KUK17129.1"/>
    </source>
</evidence>
<dbReference type="GeneID" id="8096206"/>
<feature type="domain" description="Methyltransferase" evidence="1">
    <location>
        <begin position="42"/>
        <end position="80"/>
    </location>
</feature>
<gene>
    <name evidence="2" type="ORF">XD54_1598</name>
</gene>
<accession>A0A101EKM8</accession>
<sequence length="92" mass="10296">MNKEHYKSEYEGFFAEFYDILQPTVHDAPAYVKFAKEFGDPILELGCGTGRLLIPIAKKGFKITGIDSSREMLAICRSKILIKAALDVLISI</sequence>
<dbReference type="RefSeq" id="WP_015849481.1">
    <property type="nucleotide sequence ID" value="NZ_LGFD01000035.1"/>
</dbReference>
<dbReference type="EMBL" id="LGFD01000035">
    <property type="protein sequence ID" value="KUK17129.1"/>
    <property type="molecule type" value="Genomic_DNA"/>
</dbReference>
<dbReference type="AlphaFoldDB" id="A0A101EKM8"/>
<dbReference type="Gene3D" id="3.40.50.150">
    <property type="entry name" value="Vaccinia Virus protein VP39"/>
    <property type="match status" value="1"/>
</dbReference>
<dbReference type="InterPro" id="IPR041698">
    <property type="entry name" value="Methyltransf_25"/>
</dbReference>
<evidence type="ECO:0000313" key="3">
    <source>
        <dbReference type="Proteomes" id="UP000053911"/>
    </source>
</evidence>
<reference evidence="3" key="1">
    <citation type="journal article" date="2015" name="MBio">
        <title>Genome-Resolved Metagenomic Analysis Reveals Roles for Candidate Phyla and Other Microbial Community Members in Biogeochemical Transformations in Oil Reservoirs.</title>
        <authorList>
            <person name="Hu P."/>
            <person name="Tom L."/>
            <person name="Singh A."/>
            <person name="Thomas B.C."/>
            <person name="Baker B.J."/>
            <person name="Piceno Y.M."/>
            <person name="Andersen G.L."/>
            <person name="Banfield J.F."/>
        </authorList>
    </citation>
    <scope>NUCLEOTIDE SEQUENCE [LARGE SCALE GENOMIC DNA]</scope>
</reference>
<dbReference type="PATRIC" id="fig|172049.5.peg.1065"/>
<keyword evidence="2" id="KW-0808">Transferase</keyword>
<protein>
    <submittedName>
        <fullName evidence="2">Methyltransferase type 11</fullName>
    </submittedName>
</protein>
<dbReference type="Proteomes" id="UP000053911">
    <property type="component" value="Unassembled WGS sequence"/>
</dbReference>
<name>A0A101EKM8_9EURY</name>
<dbReference type="GO" id="GO:0032259">
    <property type="term" value="P:methylation"/>
    <property type="evidence" value="ECO:0007669"/>
    <property type="project" value="UniProtKB-KW"/>
</dbReference>
<organism evidence="2 3">
    <name type="scientific">Thermococcus sibiricus</name>
    <dbReference type="NCBI Taxonomy" id="172049"/>
    <lineage>
        <taxon>Archaea</taxon>
        <taxon>Methanobacteriati</taxon>
        <taxon>Methanobacteriota</taxon>
        <taxon>Thermococci</taxon>
        <taxon>Thermococcales</taxon>
        <taxon>Thermococcaceae</taxon>
        <taxon>Thermococcus</taxon>
    </lineage>
</organism>
<dbReference type="CDD" id="cd02440">
    <property type="entry name" value="AdoMet_MTases"/>
    <property type="match status" value="1"/>
</dbReference>
<dbReference type="GO" id="GO:0008168">
    <property type="term" value="F:methyltransferase activity"/>
    <property type="evidence" value="ECO:0007669"/>
    <property type="project" value="UniProtKB-KW"/>
</dbReference>
<proteinExistence type="predicted"/>
<dbReference type="InterPro" id="IPR029063">
    <property type="entry name" value="SAM-dependent_MTases_sf"/>
</dbReference>
<evidence type="ECO:0000259" key="1">
    <source>
        <dbReference type="Pfam" id="PF13649"/>
    </source>
</evidence>
<keyword evidence="2" id="KW-0489">Methyltransferase</keyword>
<dbReference type="SUPFAM" id="SSF53335">
    <property type="entry name" value="S-adenosyl-L-methionine-dependent methyltransferases"/>
    <property type="match status" value="1"/>
</dbReference>